<name>K4KNG5_SIMAS</name>
<organism evidence="1 2">
    <name type="scientific">Simiduia agarivorans (strain DSM 21679 / JCM 13881 / BCRC 17597 / SA1)</name>
    <dbReference type="NCBI Taxonomy" id="1117647"/>
    <lineage>
        <taxon>Bacteria</taxon>
        <taxon>Pseudomonadati</taxon>
        <taxon>Pseudomonadota</taxon>
        <taxon>Gammaproteobacteria</taxon>
        <taxon>Cellvibrionales</taxon>
        <taxon>Cellvibrionaceae</taxon>
        <taxon>Simiduia</taxon>
    </lineage>
</organism>
<dbReference type="AlphaFoldDB" id="K4KNG5"/>
<accession>K4KNG5</accession>
<gene>
    <name evidence="1" type="ordered locus">M5M_13105</name>
</gene>
<reference evidence="1 2" key="1">
    <citation type="journal article" date="2013" name="Genome Announc.">
        <title>Complete genome sequence of Simiduia agarivorans SA1(T), a marine bacterium able to degrade a variety of polysaccharides.</title>
        <authorList>
            <person name="Lin S.Y."/>
            <person name="Shieh W.Y."/>
            <person name="Chen J.S."/>
            <person name="Tang S.L."/>
        </authorList>
    </citation>
    <scope>NUCLEOTIDE SEQUENCE [LARGE SCALE GENOMIC DNA]</scope>
    <source>
        <strain evidence="2">DSM 21679 / JCM 13881 / BCRC 17597 / SA1</strain>
    </source>
</reference>
<dbReference type="Proteomes" id="UP000000466">
    <property type="component" value="Chromosome"/>
</dbReference>
<sequence>MPYFFAVDRPNIWFDCGTEKCDNSCVNAIRFGEDSLDLREPTYVDGLNNYNWKLGLGKYLDYQALISSGCFHYNTGYIEAL</sequence>
<evidence type="ECO:0000313" key="2">
    <source>
        <dbReference type="Proteomes" id="UP000000466"/>
    </source>
</evidence>
<protein>
    <submittedName>
        <fullName evidence="1">Uncharacterized protein</fullName>
    </submittedName>
</protein>
<dbReference type="HOGENOM" id="CLU_2571986_0_0_6"/>
<evidence type="ECO:0000313" key="1">
    <source>
        <dbReference type="EMBL" id="AFU99765.1"/>
    </source>
</evidence>
<proteinExistence type="predicted"/>
<keyword evidence="2" id="KW-1185">Reference proteome</keyword>
<dbReference type="EMBL" id="CP003746">
    <property type="protein sequence ID" value="AFU99765.1"/>
    <property type="molecule type" value="Genomic_DNA"/>
</dbReference>
<dbReference type="KEGG" id="saga:M5M_13105"/>